<proteinExistence type="predicted"/>
<keyword evidence="2" id="KW-0496">Mitochondrion</keyword>
<feature type="transmembrane region" description="Helical" evidence="1">
    <location>
        <begin position="39"/>
        <end position="65"/>
    </location>
</feature>
<gene>
    <name evidence="2" type="primary">ORF134</name>
    <name evidence="2" type="ORF">PhlaMp13</name>
</gene>
<dbReference type="EMBL" id="GQ376531">
    <property type="protein sequence ID" value="ACT75300.1"/>
    <property type="molecule type" value="Genomic_DNA"/>
</dbReference>
<keyword evidence="1" id="KW-1133">Transmembrane helix</keyword>
<reference evidence="2" key="1">
    <citation type="submission" date="2009-07" db="EMBL/GenBank/DDBJ databases">
        <authorList>
            <person name="Xue J.-Y."/>
            <person name="Li L."/>
            <person name="Wang B."/>
            <person name="Liu Y."/>
            <person name="Qiu Y.-L."/>
        </authorList>
    </citation>
    <scope>NUCLEOTIDE SEQUENCE</scope>
</reference>
<dbReference type="GeneID" id="8746940"/>
<dbReference type="AlphaFoldDB" id="D3J0I6"/>
<dbReference type="RefSeq" id="YP_003412092.1">
    <property type="nucleotide sequence ID" value="NC_013765.1"/>
</dbReference>
<name>D3J0I6_9EMBR</name>
<organism evidence="2">
    <name type="scientific">Phaeoceros laevis</name>
    <dbReference type="NCBI Taxonomy" id="37308"/>
    <lineage>
        <taxon>Eukaryota</taxon>
        <taxon>Viridiplantae</taxon>
        <taxon>Streptophyta</taxon>
        <taxon>Embryophyta</taxon>
        <taxon>Anthocerotophyta</taxon>
        <taxon>Anthocerotopsida</taxon>
        <taxon>Notothylidae</taxon>
        <taxon>Notothyladales</taxon>
        <taxon>Notothyladaceae</taxon>
        <taxon>Phaeoceros</taxon>
    </lineage>
</organism>
<protein>
    <submittedName>
        <fullName evidence="2">Uncharacterized protein ORF134</fullName>
    </submittedName>
</protein>
<keyword evidence="1" id="KW-0812">Transmembrane</keyword>
<geneLocation type="mitochondrion" evidence="2"/>
<evidence type="ECO:0000256" key="1">
    <source>
        <dbReference type="SAM" id="Phobius"/>
    </source>
</evidence>
<reference evidence="2" key="2">
    <citation type="journal article" date="2010" name="Curr. Genet.">
        <title>The complete mitochondrial genome sequence of the hornwort Phaeoceros laevis: retention of many ancient pseudogenes and conservative evolution of mitochondrial genomes in hornworts.</title>
        <authorList>
            <person name="Xue J.Y."/>
            <person name="Liu Y."/>
            <person name="Li L."/>
            <person name="Wang B."/>
            <person name="Qiu Y.L."/>
        </authorList>
    </citation>
    <scope>NUCLEOTIDE SEQUENCE</scope>
</reference>
<keyword evidence="1" id="KW-0472">Membrane</keyword>
<sequence length="134" mass="15126">MDMGLTTIPVSFFQALLQSLVLLCWLIRAIQSISFCFPYWFFAALRTIILVCLDLDSCAMIFLVVHVRAIAASSPSIATTSNTKIAKFYENVLRYLSVGGIIRSIPWLEPFFVVDRPLTLLLLVLRSCFPVSFQ</sequence>
<accession>D3J0I6</accession>
<evidence type="ECO:0000313" key="2">
    <source>
        <dbReference type="EMBL" id="ACT75300.1"/>
    </source>
</evidence>